<accession>A0ABU8BYB9</accession>
<proteinExistence type="predicted"/>
<sequence>MANVSVTARTGSGFSTTVTKDHFGSGFENRGQSTGEGPLREVIEKTDLPLVRYPGGSQTERFFDPAKPDNPLPRDVIDNDNETADFEPMTTFLTNAKRLYPVSSW</sequence>
<gene>
    <name evidence="2" type="ORF">V6590_13635</name>
</gene>
<evidence type="ECO:0000313" key="2">
    <source>
        <dbReference type="EMBL" id="MEH7829193.1"/>
    </source>
</evidence>
<protein>
    <submittedName>
        <fullName evidence="2">Uncharacterized protein</fullName>
    </submittedName>
</protein>
<reference evidence="2" key="1">
    <citation type="submission" date="2024-02" db="EMBL/GenBank/DDBJ databases">
        <title>Genome sequences of strain Gemmobacter sp. JM10B15.</title>
        <authorList>
            <person name="Zhang M."/>
        </authorList>
    </citation>
    <scope>NUCLEOTIDE SEQUENCE</scope>
    <source>
        <strain evidence="2">JM10B15</strain>
    </source>
</reference>
<dbReference type="RefSeq" id="WP_335423998.1">
    <property type="nucleotide sequence ID" value="NZ_JBALHR010000008.1"/>
</dbReference>
<feature type="region of interest" description="Disordered" evidence="1">
    <location>
        <begin position="1"/>
        <end position="41"/>
    </location>
</feature>
<organism evidence="2 3">
    <name type="scientific">Gemmobacter denitrificans</name>
    <dbReference type="NCBI Taxonomy" id="3123040"/>
    <lineage>
        <taxon>Bacteria</taxon>
        <taxon>Pseudomonadati</taxon>
        <taxon>Pseudomonadota</taxon>
        <taxon>Alphaproteobacteria</taxon>
        <taxon>Rhodobacterales</taxon>
        <taxon>Paracoccaceae</taxon>
        <taxon>Gemmobacter</taxon>
    </lineage>
</organism>
<feature type="compositionally biased region" description="Polar residues" evidence="1">
    <location>
        <begin position="1"/>
        <end position="18"/>
    </location>
</feature>
<dbReference type="EMBL" id="JBALHR010000008">
    <property type="protein sequence ID" value="MEH7829193.1"/>
    <property type="molecule type" value="Genomic_DNA"/>
</dbReference>
<evidence type="ECO:0000256" key="1">
    <source>
        <dbReference type="SAM" id="MobiDB-lite"/>
    </source>
</evidence>
<feature type="region of interest" description="Disordered" evidence="1">
    <location>
        <begin position="54"/>
        <end position="75"/>
    </location>
</feature>
<name>A0ABU8BYB9_9RHOB</name>
<comment type="caution">
    <text evidence="2">The sequence shown here is derived from an EMBL/GenBank/DDBJ whole genome shotgun (WGS) entry which is preliminary data.</text>
</comment>
<keyword evidence="3" id="KW-1185">Reference proteome</keyword>
<evidence type="ECO:0000313" key="3">
    <source>
        <dbReference type="Proteomes" id="UP001431963"/>
    </source>
</evidence>
<dbReference type="Proteomes" id="UP001431963">
    <property type="component" value="Unassembled WGS sequence"/>
</dbReference>